<reference evidence="3" key="1">
    <citation type="submission" date="2022-04" db="EMBL/GenBank/DDBJ databases">
        <title>Complete genome of Methanoplanus endosymbiosus DSM 3599.</title>
        <authorList>
            <person name="Chen S.-C."/>
            <person name="You Y.-T."/>
            <person name="Zhou Y.-Z."/>
            <person name="Lai M.-C."/>
        </authorList>
    </citation>
    <scope>NUCLEOTIDE SEQUENCE</scope>
    <source>
        <strain evidence="3">DSM 3599</strain>
    </source>
</reference>
<dbReference type="KEGG" id="mend:L6E24_04760"/>
<accession>A0A9E7PNA4</accession>
<keyword evidence="1" id="KW-1133">Transmembrane helix</keyword>
<feature type="transmembrane region" description="Helical" evidence="1">
    <location>
        <begin position="60"/>
        <end position="84"/>
    </location>
</feature>
<protein>
    <submittedName>
        <fullName evidence="3">PAS domain-containing protein</fullName>
    </submittedName>
</protein>
<dbReference type="SUPFAM" id="SSF55785">
    <property type="entry name" value="PYP-like sensor domain (PAS domain)"/>
    <property type="match status" value="1"/>
</dbReference>
<evidence type="ECO:0000256" key="1">
    <source>
        <dbReference type="SAM" id="Phobius"/>
    </source>
</evidence>
<sequence>MVFVSLWSLFYAVEYNYSNYAFMMLFNVFPFFAGVFVPILWLCFVLDYTGRKSCISLRNLACLLIIPVLTLAVILTNGYHGLFVNAAYNSIDGFGFISLFFGPWYYIYIFYSYLLIFLGFLFLLWTYIPSPRHQRVQISYVMAGALIPFIGNIIFVTGFAPDNLFDLTPFFFLLTGIMIYIGVFRVPLAEIIPEAYKKVFRSMIEGVIVADRNGVIIDINSSAETIMEIKSKDKVGLRVSDIFQDISEDMVYDLNRDNVRKIIETDGDGGKKYILFQSAPLEPEAVNCGFILLLRDKTSEFESNMREKKSIVQIEKNLEQLAILNDHIRNPLSVIVAISSLDENPDNKEILKQAGEIDRIIDELDNNYLKSDKIRRVLRNHYDMELKD</sequence>
<dbReference type="Pfam" id="PF16927">
    <property type="entry name" value="HisKA_7TM"/>
    <property type="match status" value="1"/>
</dbReference>
<dbReference type="InterPro" id="IPR031621">
    <property type="entry name" value="HisKA_7TM"/>
</dbReference>
<dbReference type="SMART" id="SM00091">
    <property type="entry name" value="PAS"/>
    <property type="match status" value="1"/>
</dbReference>
<feature type="domain" description="PAS" evidence="2">
    <location>
        <begin position="192"/>
        <end position="266"/>
    </location>
</feature>
<keyword evidence="1" id="KW-0472">Membrane</keyword>
<feature type="transmembrane region" description="Helical" evidence="1">
    <location>
        <begin position="140"/>
        <end position="161"/>
    </location>
</feature>
<proteinExistence type="predicted"/>
<feature type="transmembrane region" description="Helical" evidence="1">
    <location>
        <begin position="104"/>
        <end position="128"/>
    </location>
</feature>
<dbReference type="EMBL" id="CP096115">
    <property type="protein sequence ID" value="UUX93440.1"/>
    <property type="molecule type" value="Genomic_DNA"/>
</dbReference>
<name>A0A9E7PNA4_9EURY</name>
<dbReference type="InterPro" id="IPR000014">
    <property type="entry name" value="PAS"/>
</dbReference>
<dbReference type="Proteomes" id="UP001060368">
    <property type="component" value="Chromosome"/>
</dbReference>
<dbReference type="Pfam" id="PF13188">
    <property type="entry name" value="PAS_8"/>
    <property type="match status" value="1"/>
</dbReference>
<evidence type="ECO:0000313" key="3">
    <source>
        <dbReference type="EMBL" id="UUX93440.1"/>
    </source>
</evidence>
<evidence type="ECO:0000259" key="2">
    <source>
        <dbReference type="PROSITE" id="PS50112"/>
    </source>
</evidence>
<keyword evidence="1" id="KW-0812">Transmembrane</keyword>
<feature type="transmembrane region" description="Helical" evidence="1">
    <location>
        <begin position="20"/>
        <end position="48"/>
    </location>
</feature>
<dbReference type="CDD" id="cd00130">
    <property type="entry name" value="PAS"/>
    <property type="match status" value="1"/>
</dbReference>
<keyword evidence="4" id="KW-1185">Reference proteome</keyword>
<dbReference type="AlphaFoldDB" id="A0A9E7PNA4"/>
<evidence type="ECO:0000313" key="4">
    <source>
        <dbReference type="Proteomes" id="UP001060368"/>
    </source>
</evidence>
<gene>
    <name evidence="3" type="ORF">L6E24_04760</name>
</gene>
<organism evidence="3 4">
    <name type="scientific">Methanoplanus endosymbiosus</name>
    <dbReference type="NCBI Taxonomy" id="33865"/>
    <lineage>
        <taxon>Archaea</taxon>
        <taxon>Methanobacteriati</taxon>
        <taxon>Methanobacteriota</taxon>
        <taxon>Stenosarchaea group</taxon>
        <taxon>Methanomicrobia</taxon>
        <taxon>Methanomicrobiales</taxon>
        <taxon>Methanomicrobiaceae</taxon>
        <taxon>Methanoplanus</taxon>
    </lineage>
</organism>
<feature type="transmembrane region" description="Helical" evidence="1">
    <location>
        <begin position="167"/>
        <end position="188"/>
    </location>
</feature>
<dbReference type="PROSITE" id="PS50112">
    <property type="entry name" value="PAS"/>
    <property type="match status" value="1"/>
</dbReference>
<dbReference type="InterPro" id="IPR035965">
    <property type="entry name" value="PAS-like_dom_sf"/>
</dbReference>
<dbReference type="Gene3D" id="3.30.450.20">
    <property type="entry name" value="PAS domain"/>
    <property type="match status" value="1"/>
</dbReference>